<evidence type="ECO:0000256" key="1">
    <source>
        <dbReference type="ARBA" id="ARBA00004418"/>
    </source>
</evidence>
<keyword evidence="5" id="KW-0132">Cell division</keyword>
<evidence type="ECO:0000256" key="5">
    <source>
        <dbReference type="HAMAP-Rule" id="MF_00671"/>
    </source>
</evidence>
<sequence precursor="true">MTRVAGWMLVLWMLAAVPARADLTIEITQGADNPVPIAVVPFGWSGAAALPEDMAQIVADDLQRSGLFAPLARRNMLSLPTREAEVVFRDWRVLGSDYLLVGQVEQGADQRFQLKYALFNVLNQRILAQGTVSGTSDLLRDMAHRVSDLVYEKVTGRRGAFSTRILYVTADRHSTYNTDYRLNYADADGHRARVIYSSKEPILSPSWSPDAKRVSYVSFEGGRPGIYVQEIATGARTQVTRFPGLNSAPAWSPDGKKLALVLSKSGNADIYIKDLASGQLTQVTRHYGIDTEPSWMPDGRSLVFTSNRGGSPQIYRLELDTGWVERLTFEGKYNARARVFDGGGSLVLVHKGEGAAEFNIAVLHLESGRIRTLTSTLLDDSPSVAPNGDMLIYATHKGNRGILAAVSADGRVKFELPSTKGDVREPAWSPFLN</sequence>
<dbReference type="SUPFAM" id="SSF69304">
    <property type="entry name" value="Tricorn protease N-terminal domain"/>
    <property type="match status" value="1"/>
</dbReference>
<evidence type="ECO:0000259" key="6">
    <source>
        <dbReference type="Pfam" id="PF04052"/>
    </source>
</evidence>
<dbReference type="InterPro" id="IPR011042">
    <property type="entry name" value="6-blade_b-propeller_TolB-like"/>
</dbReference>
<reference evidence="7 8" key="1">
    <citation type="submission" date="2018-08" db="EMBL/GenBank/DDBJ databases">
        <authorList>
            <person name="Khan S.A."/>
        </authorList>
    </citation>
    <scope>NUCLEOTIDE SEQUENCE [LARGE SCALE GENOMIC DNA]</scope>
    <source>
        <strain evidence="7 8">GTF-13</strain>
    </source>
</reference>
<dbReference type="Proteomes" id="UP000280792">
    <property type="component" value="Unassembled WGS sequence"/>
</dbReference>
<dbReference type="GO" id="GO:0042597">
    <property type="term" value="C:periplasmic space"/>
    <property type="evidence" value="ECO:0007669"/>
    <property type="project" value="UniProtKB-SubCell"/>
</dbReference>
<organism evidence="7 8">
    <name type="scientific">Aestuariirhabdus litorea</name>
    <dbReference type="NCBI Taxonomy" id="2528527"/>
    <lineage>
        <taxon>Bacteria</taxon>
        <taxon>Pseudomonadati</taxon>
        <taxon>Pseudomonadota</taxon>
        <taxon>Gammaproteobacteria</taxon>
        <taxon>Oceanospirillales</taxon>
        <taxon>Aestuariirhabdaceae</taxon>
        <taxon>Aestuariirhabdus</taxon>
    </lineage>
</organism>
<dbReference type="NCBIfam" id="TIGR02800">
    <property type="entry name" value="propeller_TolB"/>
    <property type="match status" value="1"/>
</dbReference>
<keyword evidence="4 5" id="KW-0574">Periplasm</keyword>
<comment type="subunit">
    <text evidence="5">The Tol-Pal system is composed of five core proteins: the inner membrane proteins TolA, TolQ and TolR, the periplasmic protein TolB and the outer membrane protein Pal. They form a network linking the inner and outer membranes and the peptidoglycan layer.</text>
</comment>
<dbReference type="Pfam" id="PF04052">
    <property type="entry name" value="TolB_N"/>
    <property type="match status" value="1"/>
</dbReference>
<dbReference type="PANTHER" id="PTHR36842">
    <property type="entry name" value="PROTEIN TOLB HOMOLOG"/>
    <property type="match status" value="1"/>
</dbReference>
<dbReference type="Gene3D" id="3.40.50.10070">
    <property type="entry name" value="TolB, N-terminal domain"/>
    <property type="match status" value="1"/>
</dbReference>
<evidence type="ECO:0000256" key="4">
    <source>
        <dbReference type="ARBA" id="ARBA00022764"/>
    </source>
</evidence>
<evidence type="ECO:0000313" key="7">
    <source>
        <dbReference type="EMBL" id="RRJ84178.1"/>
    </source>
</evidence>
<comment type="caution">
    <text evidence="7">The sequence shown here is derived from an EMBL/GenBank/DDBJ whole genome shotgun (WGS) entry which is preliminary data.</text>
</comment>
<keyword evidence="3 5" id="KW-0732">Signal</keyword>
<dbReference type="Gene3D" id="2.120.10.30">
    <property type="entry name" value="TolB, C-terminal domain"/>
    <property type="match status" value="1"/>
</dbReference>
<feature type="signal peptide" evidence="5">
    <location>
        <begin position="1"/>
        <end position="21"/>
    </location>
</feature>
<name>A0A3P3VQF0_9GAMM</name>
<keyword evidence="5" id="KW-0131">Cell cycle</keyword>
<comment type="similarity">
    <text evidence="2 5">Belongs to the TolB family.</text>
</comment>
<feature type="domain" description="TolB N-terminal" evidence="6">
    <location>
        <begin position="23"/>
        <end position="125"/>
    </location>
</feature>
<dbReference type="Pfam" id="PF07676">
    <property type="entry name" value="PD40"/>
    <property type="match status" value="3"/>
</dbReference>
<evidence type="ECO:0000256" key="2">
    <source>
        <dbReference type="ARBA" id="ARBA00009820"/>
    </source>
</evidence>
<evidence type="ECO:0000256" key="3">
    <source>
        <dbReference type="ARBA" id="ARBA00022729"/>
    </source>
</evidence>
<comment type="subcellular location">
    <subcellularLocation>
        <location evidence="1 5">Periplasm</location>
    </subcellularLocation>
</comment>
<keyword evidence="8" id="KW-1185">Reference proteome</keyword>
<dbReference type="SUPFAM" id="SSF52964">
    <property type="entry name" value="TolB, N-terminal domain"/>
    <property type="match status" value="1"/>
</dbReference>
<dbReference type="EMBL" id="QWEZ01000001">
    <property type="protein sequence ID" value="RRJ84178.1"/>
    <property type="molecule type" value="Genomic_DNA"/>
</dbReference>
<dbReference type="GO" id="GO:0017038">
    <property type="term" value="P:protein import"/>
    <property type="evidence" value="ECO:0007669"/>
    <property type="project" value="InterPro"/>
</dbReference>
<dbReference type="InterPro" id="IPR011659">
    <property type="entry name" value="WD40"/>
</dbReference>
<evidence type="ECO:0000313" key="8">
    <source>
        <dbReference type="Proteomes" id="UP000280792"/>
    </source>
</evidence>
<dbReference type="GO" id="GO:0051301">
    <property type="term" value="P:cell division"/>
    <property type="evidence" value="ECO:0007669"/>
    <property type="project" value="UniProtKB-UniRule"/>
</dbReference>
<accession>A0A3P3VQF0</accession>
<dbReference type="AlphaFoldDB" id="A0A3P3VQF0"/>
<dbReference type="InterPro" id="IPR007195">
    <property type="entry name" value="TolB_N"/>
</dbReference>
<protein>
    <recommendedName>
        <fullName evidence="5">Tol-Pal system protein TolB</fullName>
    </recommendedName>
</protein>
<dbReference type="InterPro" id="IPR014167">
    <property type="entry name" value="Tol-Pal_TolB"/>
</dbReference>
<gene>
    <name evidence="5 7" type="primary">tolB</name>
    <name evidence="7" type="ORF">D0544_03400</name>
</gene>
<proteinExistence type="inferred from homology"/>
<dbReference type="HAMAP" id="MF_00671">
    <property type="entry name" value="TolB"/>
    <property type="match status" value="1"/>
</dbReference>
<comment type="function">
    <text evidence="5">Part of the Tol-Pal system, which plays a role in outer membrane invagination during cell division and is important for maintaining outer membrane integrity.</text>
</comment>
<feature type="chain" id="PRO_5018341079" description="Tol-Pal system protein TolB" evidence="5">
    <location>
        <begin position="22"/>
        <end position="433"/>
    </location>
</feature>
<dbReference type="PANTHER" id="PTHR36842:SF1">
    <property type="entry name" value="PROTEIN TOLB"/>
    <property type="match status" value="1"/>
</dbReference>
<reference evidence="7 8" key="2">
    <citation type="submission" date="2018-12" db="EMBL/GenBank/DDBJ databases">
        <title>Simiduia agarivorans gen. nov., sp. nov., a marine, agarolytic bacterium isolated from shallow coastal water from Keelung, Taiwan.</title>
        <authorList>
            <person name="Shieh W.Y."/>
        </authorList>
    </citation>
    <scope>NUCLEOTIDE SEQUENCE [LARGE SCALE GENOMIC DNA]</scope>
    <source>
        <strain evidence="7 8">GTF-13</strain>
    </source>
</reference>